<dbReference type="Proteomes" id="UP001596495">
    <property type="component" value="Unassembled WGS sequence"/>
</dbReference>
<organism evidence="2 3">
    <name type="scientific">Hydrogenophaga bisanensis</name>
    <dbReference type="NCBI Taxonomy" id="439611"/>
    <lineage>
        <taxon>Bacteria</taxon>
        <taxon>Pseudomonadati</taxon>
        <taxon>Pseudomonadota</taxon>
        <taxon>Betaproteobacteria</taxon>
        <taxon>Burkholderiales</taxon>
        <taxon>Comamonadaceae</taxon>
        <taxon>Hydrogenophaga</taxon>
    </lineage>
</organism>
<keyword evidence="3" id="KW-1185">Reference proteome</keyword>
<evidence type="ECO:0000313" key="2">
    <source>
        <dbReference type="EMBL" id="MFC7432990.1"/>
    </source>
</evidence>
<evidence type="ECO:0000313" key="3">
    <source>
        <dbReference type="Proteomes" id="UP001596495"/>
    </source>
</evidence>
<dbReference type="EMBL" id="JBHTBX010000001">
    <property type="protein sequence ID" value="MFC7432990.1"/>
    <property type="molecule type" value="Genomic_DNA"/>
</dbReference>
<protein>
    <submittedName>
        <fullName evidence="2">Uncharacterized protein</fullName>
    </submittedName>
</protein>
<comment type="caution">
    <text evidence="2">The sequence shown here is derived from an EMBL/GenBank/DDBJ whole genome shotgun (WGS) entry which is preliminary data.</text>
</comment>
<sequence>MKRINGWVNGLLVAAMLASGAALAGPPAQTPSALRGVWFEDSSLGEHHCLQYRLRRSGELVPGTLVVSDRLIAEAKQGVQEDLLFLTRVAKLADESWQIEGLLDVYPYEQIKPLHAYGYSVRDSRLLRSRAVHRDGQDVIETQTYVRCI</sequence>
<keyword evidence="1" id="KW-0732">Signal</keyword>
<feature type="signal peptide" evidence="1">
    <location>
        <begin position="1"/>
        <end position="24"/>
    </location>
</feature>
<evidence type="ECO:0000256" key="1">
    <source>
        <dbReference type="SAM" id="SignalP"/>
    </source>
</evidence>
<name>A0ABW2R3C8_9BURK</name>
<accession>A0ABW2R3C8</accession>
<gene>
    <name evidence="2" type="ORF">ACFQNJ_00500</name>
</gene>
<reference evidence="3" key="1">
    <citation type="journal article" date="2019" name="Int. J. Syst. Evol. Microbiol.">
        <title>The Global Catalogue of Microorganisms (GCM) 10K type strain sequencing project: providing services to taxonomists for standard genome sequencing and annotation.</title>
        <authorList>
            <consortium name="The Broad Institute Genomics Platform"/>
            <consortium name="The Broad Institute Genome Sequencing Center for Infectious Disease"/>
            <person name="Wu L."/>
            <person name="Ma J."/>
        </authorList>
    </citation>
    <scope>NUCLEOTIDE SEQUENCE [LARGE SCALE GENOMIC DNA]</scope>
    <source>
        <strain evidence="3">CCUG 54518</strain>
    </source>
</reference>
<proteinExistence type="predicted"/>
<dbReference type="RefSeq" id="WP_382253048.1">
    <property type="nucleotide sequence ID" value="NZ_JBHTBX010000001.1"/>
</dbReference>
<feature type="chain" id="PRO_5046321965" evidence="1">
    <location>
        <begin position="25"/>
        <end position="149"/>
    </location>
</feature>